<feature type="region of interest" description="Disordered" evidence="1">
    <location>
        <begin position="162"/>
        <end position="182"/>
    </location>
</feature>
<dbReference type="InterPro" id="IPR025665">
    <property type="entry name" value="Beta-barrel_OMP_2"/>
</dbReference>
<dbReference type="RefSeq" id="WP_183402247.1">
    <property type="nucleotide sequence ID" value="NZ_JACHGG010000001.1"/>
</dbReference>
<evidence type="ECO:0000313" key="4">
    <source>
        <dbReference type="EMBL" id="MBB6057502.1"/>
    </source>
</evidence>
<name>A0A7W9WBC8_9BACT</name>
<feature type="chain" id="PRO_5030827245" description="Outer membrane protein beta-barrel domain-containing protein" evidence="2">
    <location>
        <begin position="25"/>
        <end position="252"/>
    </location>
</feature>
<dbReference type="EMBL" id="JACHGG010000001">
    <property type="protein sequence ID" value="MBB6057502.1"/>
    <property type="molecule type" value="Genomic_DNA"/>
</dbReference>
<sequence>MISSVFRTCLTAGVLLGGALTTQAQVTIGPRIGLNASTLNFDIEDDSPDTKSIYGPQVGLTLNAQFGHFSLQPSLLFSQKGARFEEKIDASYTDEDFGYTVAVKGEEKVDIRLNYLEIPVNLVYNTSGEEGGFQVFAGPYVGIGLNGQYKAKGSIMTTVNGQVDESSSGSSEETEDIKFVGKGTDGNEPEFRRIDFGINAGLGYKAGPFQAQLGYGLGLGNLIPKYDDDDDAKEKIRNRGVQLSVAYFFGGK</sequence>
<keyword evidence="5" id="KW-1185">Reference proteome</keyword>
<keyword evidence="2" id="KW-0732">Signal</keyword>
<accession>A0A7W9WBC8</accession>
<evidence type="ECO:0000256" key="2">
    <source>
        <dbReference type="SAM" id="SignalP"/>
    </source>
</evidence>
<gene>
    <name evidence="4" type="ORF">HNQ93_000332</name>
</gene>
<dbReference type="Proteomes" id="UP000532746">
    <property type="component" value="Unassembled WGS sequence"/>
</dbReference>
<reference evidence="4 5" key="1">
    <citation type="submission" date="2020-08" db="EMBL/GenBank/DDBJ databases">
        <title>Genomic Encyclopedia of Type Strains, Phase IV (KMG-IV): sequencing the most valuable type-strain genomes for metagenomic binning, comparative biology and taxonomic classification.</title>
        <authorList>
            <person name="Goeker M."/>
        </authorList>
    </citation>
    <scope>NUCLEOTIDE SEQUENCE [LARGE SCALE GENOMIC DNA]</scope>
    <source>
        <strain evidence="4 5">DSM 26718</strain>
    </source>
</reference>
<organism evidence="4 5">
    <name type="scientific">Hymenobacter luteus</name>
    <dbReference type="NCBI Taxonomy" id="1411122"/>
    <lineage>
        <taxon>Bacteria</taxon>
        <taxon>Pseudomonadati</taxon>
        <taxon>Bacteroidota</taxon>
        <taxon>Cytophagia</taxon>
        <taxon>Cytophagales</taxon>
        <taxon>Hymenobacteraceae</taxon>
        <taxon>Hymenobacter</taxon>
    </lineage>
</organism>
<dbReference type="AlphaFoldDB" id="A0A7W9WBC8"/>
<evidence type="ECO:0000256" key="1">
    <source>
        <dbReference type="SAM" id="MobiDB-lite"/>
    </source>
</evidence>
<feature type="signal peptide" evidence="2">
    <location>
        <begin position="1"/>
        <end position="24"/>
    </location>
</feature>
<comment type="caution">
    <text evidence="4">The sequence shown here is derived from an EMBL/GenBank/DDBJ whole genome shotgun (WGS) entry which is preliminary data.</text>
</comment>
<dbReference type="Pfam" id="PF13568">
    <property type="entry name" value="OMP_b-brl_2"/>
    <property type="match status" value="1"/>
</dbReference>
<evidence type="ECO:0000313" key="5">
    <source>
        <dbReference type="Proteomes" id="UP000532746"/>
    </source>
</evidence>
<feature type="domain" description="Outer membrane protein beta-barrel" evidence="3">
    <location>
        <begin position="24"/>
        <end position="223"/>
    </location>
</feature>
<evidence type="ECO:0000259" key="3">
    <source>
        <dbReference type="Pfam" id="PF13568"/>
    </source>
</evidence>
<protein>
    <recommendedName>
        <fullName evidence="3">Outer membrane protein beta-barrel domain-containing protein</fullName>
    </recommendedName>
</protein>
<proteinExistence type="predicted"/>